<proteinExistence type="predicted"/>
<dbReference type="Gene3D" id="2.30.29.240">
    <property type="match status" value="1"/>
</dbReference>
<dbReference type="EnsemblMetazoa" id="XM_038223238.1">
    <property type="protein sequence ID" value="XP_038079166.1"/>
    <property type="gene ID" value="LOC119746346"/>
</dbReference>
<name>A0A914BT63_PATMI</name>
<dbReference type="InterPro" id="IPR037862">
    <property type="entry name" value="PLC-beta_PH"/>
</dbReference>
<evidence type="ECO:0000313" key="2">
    <source>
        <dbReference type="EnsemblMetazoa" id="XP_038079165.1"/>
    </source>
</evidence>
<sequence>MAKLYDFQWQITVPDGLLHGATFERYDEDSGSVEQNCFFRVDEYAFFIIWKSEGREGQGLELSQINDVRKGIAPKVSELIEMTIVLRW</sequence>
<dbReference type="AlphaFoldDB" id="A0A914BT63"/>
<dbReference type="Pfam" id="PF17787">
    <property type="entry name" value="PH_14"/>
    <property type="match status" value="1"/>
</dbReference>
<dbReference type="RefSeq" id="XP_038079234.1">
    <property type="nucleotide sequence ID" value="XM_038223306.1"/>
</dbReference>
<dbReference type="RefSeq" id="XP_038079233.1">
    <property type="nucleotide sequence ID" value="XM_038223305.1"/>
</dbReference>
<dbReference type="GeneID" id="119746346"/>
<reference evidence="2" key="1">
    <citation type="submission" date="2022-11" db="UniProtKB">
        <authorList>
            <consortium name="EnsemblMetazoa"/>
        </authorList>
    </citation>
    <scope>IDENTIFICATION</scope>
</reference>
<keyword evidence="3" id="KW-1185">Reference proteome</keyword>
<protein>
    <recommendedName>
        <fullName evidence="1">PLC-beta PH domain-containing protein</fullName>
    </recommendedName>
</protein>
<dbReference type="RefSeq" id="XP_038079166.1">
    <property type="nucleotide sequence ID" value="XM_038223238.1"/>
</dbReference>
<dbReference type="RefSeq" id="XP_038079165.1">
    <property type="nucleotide sequence ID" value="XM_038223237.1"/>
</dbReference>
<evidence type="ECO:0000313" key="3">
    <source>
        <dbReference type="Proteomes" id="UP000887568"/>
    </source>
</evidence>
<dbReference type="SUPFAM" id="SSF50729">
    <property type="entry name" value="PH domain-like"/>
    <property type="match status" value="1"/>
</dbReference>
<dbReference type="GeneID" id="119746391"/>
<accession>A0A914BT63</accession>
<evidence type="ECO:0000259" key="1">
    <source>
        <dbReference type="Pfam" id="PF17787"/>
    </source>
</evidence>
<dbReference type="EnsemblMetazoa" id="XM_038223306.1">
    <property type="protein sequence ID" value="XP_038079234.1"/>
    <property type="gene ID" value="LOC119746391"/>
</dbReference>
<dbReference type="OMA" id="PKSWQKN"/>
<feature type="domain" description="PLC-beta PH" evidence="1">
    <location>
        <begin position="12"/>
        <end position="76"/>
    </location>
</feature>
<organism evidence="2 3">
    <name type="scientific">Patiria miniata</name>
    <name type="common">Bat star</name>
    <name type="synonym">Asterina miniata</name>
    <dbReference type="NCBI Taxonomy" id="46514"/>
    <lineage>
        <taxon>Eukaryota</taxon>
        <taxon>Metazoa</taxon>
        <taxon>Echinodermata</taxon>
        <taxon>Eleutherozoa</taxon>
        <taxon>Asterozoa</taxon>
        <taxon>Asteroidea</taxon>
        <taxon>Valvatacea</taxon>
        <taxon>Valvatida</taxon>
        <taxon>Asterinidae</taxon>
        <taxon>Patiria</taxon>
    </lineage>
</organism>
<dbReference type="Proteomes" id="UP000887568">
    <property type="component" value="Unplaced"/>
</dbReference>
<dbReference type="EnsemblMetazoa" id="XM_038223237.1">
    <property type="protein sequence ID" value="XP_038079165.1"/>
    <property type="gene ID" value="LOC119746346"/>
</dbReference>
<dbReference type="OrthoDB" id="269822at2759"/>
<dbReference type="EnsemblMetazoa" id="XM_038223305.1">
    <property type="protein sequence ID" value="XP_038079233.1"/>
    <property type="gene ID" value="LOC119746391"/>
</dbReference>